<keyword evidence="2 4" id="KW-0472">Membrane</keyword>
<keyword evidence="4" id="KW-1133">Transmembrane helix</keyword>
<evidence type="ECO:0000256" key="1">
    <source>
        <dbReference type="ARBA" id="ARBA00004370"/>
    </source>
</evidence>
<evidence type="ECO:0000313" key="6">
    <source>
        <dbReference type="Proteomes" id="UP001595844"/>
    </source>
</evidence>
<name>A0ABV8VAC8_9NOCA</name>
<evidence type="ECO:0008006" key="7">
    <source>
        <dbReference type="Google" id="ProtNLM"/>
    </source>
</evidence>
<evidence type="ECO:0000256" key="4">
    <source>
        <dbReference type="SAM" id="Phobius"/>
    </source>
</evidence>
<proteinExistence type="predicted"/>
<comment type="caution">
    <text evidence="5">The sequence shown here is derived from an EMBL/GenBank/DDBJ whole genome shotgun (WGS) entry which is preliminary data.</text>
</comment>
<dbReference type="EMBL" id="JBHSDL010000002">
    <property type="protein sequence ID" value="MFC4372852.1"/>
    <property type="molecule type" value="Genomic_DNA"/>
</dbReference>
<sequence length="200" mass="21185">MSTEDNDSSTTESDAPAVEAAAQTTTGRTRWTASRKALALRGATALVVGASVATSVVLFLENKENQDLLAAQQHAREAACSYAPVLAEYDSRSLDTYFTAVLDGATGDWKKQFESTSTELRDALIQGEVTSKATDTQCALRTGDESSAEAIVVIGTTISSLGTEHKAKPGQLSMVMNLRNDGGRWLVEQVNSPLAAMPAQ</sequence>
<keyword evidence="4" id="KW-0812">Transmembrane</keyword>
<dbReference type="Proteomes" id="UP001595844">
    <property type="component" value="Unassembled WGS sequence"/>
</dbReference>
<reference evidence="6" key="1">
    <citation type="journal article" date="2019" name="Int. J. Syst. Evol. Microbiol.">
        <title>The Global Catalogue of Microorganisms (GCM) 10K type strain sequencing project: providing services to taxonomists for standard genome sequencing and annotation.</title>
        <authorList>
            <consortium name="The Broad Institute Genomics Platform"/>
            <consortium name="The Broad Institute Genome Sequencing Center for Infectious Disease"/>
            <person name="Wu L."/>
            <person name="Ma J."/>
        </authorList>
    </citation>
    <scope>NUCLEOTIDE SEQUENCE [LARGE SCALE GENOMIC DNA]</scope>
    <source>
        <strain evidence="6">IBRC-M 10490</strain>
    </source>
</reference>
<protein>
    <recommendedName>
        <fullName evidence="7">Mce-associated membrane protein</fullName>
    </recommendedName>
</protein>
<dbReference type="PANTHER" id="PTHR37042">
    <property type="entry name" value="OUTER MEMBRANE PROTEIN RV1973"/>
    <property type="match status" value="1"/>
</dbReference>
<dbReference type="RefSeq" id="WP_378555371.1">
    <property type="nucleotide sequence ID" value="NZ_JBHSDL010000002.1"/>
</dbReference>
<comment type="subcellular location">
    <subcellularLocation>
        <location evidence="1">Membrane</location>
    </subcellularLocation>
</comment>
<evidence type="ECO:0000256" key="3">
    <source>
        <dbReference type="SAM" id="MobiDB-lite"/>
    </source>
</evidence>
<evidence type="ECO:0000256" key="2">
    <source>
        <dbReference type="ARBA" id="ARBA00023136"/>
    </source>
</evidence>
<evidence type="ECO:0000313" key="5">
    <source>
        <dbReference type="EMBL" id="MFC4372852.1"/>
    </source>
</evidence>
<organism evidence="5 6">
    <name type="scientific">Nocardia halotolerans</name>
    <dbReference type="NCBI Taxonomy" id="1755878"/>
    <lineage>
        <taxon>Bacteria</taxon>
        <taxon>Bacillati</taxon>
        <taxon>Actinomycetota</taxon>
        <taxon>Actinomycetes</taxon>
        <taxon>Mycobacteriales</taxon>
        <taxon>Nocardiaceae</taxon>
        <taxon>Nocardia</taxon>
    </lineage>
</organism>
<accession>A0ABV8VAC8</accession>
<gene>
    <name evidence="5" type="ORF">ACFO5K_01960</name>
</gene>
<keyword evidence="6" id="KW-1185">Reference proteome</keyword>
<feature type="region of interest" description="Disordered" evidence="3">
    <location>
        <begin position="1"/>
        <end position="28"/>
    </location>
</feature>
<feature type="transmembrane region" description="Helical" evidence="4">
    <location>
        <begin position="38"/>
        <end position="60"/>
    </location>
</feature>
<dbReference type="PANTHER" id="PTHR37042:SF4">
    <property type="entry name" value="OUTER MEMBRANE PROTEIN RV1973"/>
    <property type="match status" value="1"/>
</dbReference>